<gene>
    <name evidence="6" type="ORF">BDY17DRAFT_299918</name>
</gene>
<protein>
    <submittedName>
        <fullName evidence="6">Mss4-like protein</fullName>
    </submittedName>
</protein>
<dbReference type="PANTHER" id="PTHR33337">
    <property type="entry name" value="GFA DOMAIN-CONTAINING PROTEIN"/>
    <property type="match status" value="1"/>
</dbReference>
<dbReference type="GeneID" id="54474980"/>
<name>A0A6A6PR39_9PEZI</name>
<dbReference type="OrthoDB" id="2212170at2759"/>
<sequence length="158" mass="17499">MSGAEKPRTGGCLCGAVKYELTGDAAKPMWTTVCHCLNCRRRTGSALYTASICPKEGFTITEGEDMLSTYDDTMTDSGEVLKRQFCKRCGSNMFNFSSRYPVVSISAGSHDDFEDWKPTLEQYCIHRADFVGKAAGVEKRYVESIEGELEKEEKTGTS</sequence>
<evidence type="ECO:0000256" key="4">
    <source>
        <dbReference type="ARBA" id="ARBA00023239"/>
    </source>
</evidence>
<dbReference type="GO" id="GO:0046872">
    <property type="term" value="F:metal ion binding"/>
    <property type="evidence" value="ECO:0007669"/>
    <property type="project" value="UniProtKB-KW"/>
</dbReference>
<dbReference type="GO" id="GO:0016846">
    <property type="term" value="F:carbon-sulfur lyase activity"/>
    <property type="evidence" value="ECO:0007669"/>
    <property type="project" value="InterPro"/>
</dbReference>
<dbReference type="EMBL" id="MU001637">
    <property type="protein sequence ID" value="KAF2481913.1"/>
    <property type="molecule type" value="Genomic_DNA"/>
</dbReference>
<proteinExistence type="inferred from homology"/>
<reference evidence="6" key="1">
    <citation type="journal article" date="2020" name="Stud. Mycol.">
        <title>101 Dothideomycetes genomes: a test case for predicting lifestyles and emergence of pathogens.</title>
        <authorList>
            <person name="Haridas S."/>
            <person name="Albert R."/>
            <person name="Binder M."/>
            <person name="Bloem J."/>
            <person name="Labutti K."/>
            <person name="Salamov A."/>
            <person name="Andreopoulos B."/>
            <person name="Baker S."/>
            <person name="Barry K."/>
            <person name="Bills G."/>
            <person name="Bluhm B."/>
            <person name="Cannon C."/>
            <person name="Castanera R."/>
            <person name="Culley D."/>
            <person name="Daum C."/>
            <person name="Ezra D."/>
            <person name="Gonzalez J."/>
            <person name="Henrissat B."/>
            <person name="Kuo A."/>
            <person name="Liang C."/>
            <person name="Lipzen A."/>
            <person name="Lutzoni F."/>
            <person name="Magnuson J."/>
            <person name="Mondo S."/>
            <person name="Nolan M."/>
            <person name="Ohm R."/>
            <person name="Pangilinan J."/>
            <person name="Park H.-J."/>
            <person name="Ramirez L."/>
            <person name="Alfaro M."/>
            <person name="Sun H."/>
            <person name="Tritt A."/>
            <person name="Yoshinaga Y."/>
            <person name="Zwiers L.-H."/>
            <person name="Turgeon B."/>
            <person name="Goodwin S."/>
            <person name="Spatafora J."/>
            <person name="Crous P."/>
            <person name="Grigoriev I."/>
        </authorList>
    </citation>
    <scope>NUCLEOTIDE SEQUENCE</scope>
    <source>
        <strain evidence="6">CBS 113389</strain>
    </source>
</reference>
<feature type="domain" description="CENP-V/GFA" evidence="5">
    <location>
        <begin position="8"/>
        <end position="117"/>
    </location>
</feature>
<dbReference type="RefSeq" id="XP_033588483.1">
    <property type="nucleotide sequence ID" value="XM_033733978.1"/>
</dbReference>
<dbReference type="Proteomes" id="UP000799767">
    <property type="component" value="Unassembled WGS sequence"/>
</dbReference>
<dbReference type="Gene3D" id="3.90.1590.10">
    <property type="entry name" value="glutathione-dependent formaldehyde- activating enzyme (gfa)"/>
    <property type="match status" value="1"/>
</dbReference>
<dbReference type="AlphaFoldDB" id="A0A6A6PR39"/>
<keyword evidence="7" id="KW-1185">Reference proteome</keyword>
<accession>A0A6A6PR39</accession>
<dbReference type="PROSITE" id="PS51891">
    <property type="entry name" value="CENP_V_GFA"/>
    <property type="match status" value="1"/>
</dbReference>
<comment type="similarity">
    <text evidence="1">Belongs to the Gfa family.</text>
</comment>
<dbReference type="InterPro" id="IPR006913">
    <property type="entry name" value="CENP-V/GFA"/>
</dbReference>
<evidence type="ECO:0000256" key="2">
    <source>
        <dbReference type="ARBA" id="ARBA00022723"/>
    </source>
</evidence>
<organism evidence="6 7">
    <name type="scientific">Neohortaea acidophila</name>
    <dbReference type="NCBI Taxonomy" id="245834"/>
    <lineage>
        <taxon>Eukaryota</taxon>
        <taxon>Fungi</taxon>
        <taxon>Dikarya</taxon>
        <taxon>Ascomycota</taxon>
        <taxon>Pezizomycotina</taxon>
        <taxon>Dothideomycetes</taxon>
        <taxon>Dothideomycetidae</taxon>
        <taxon>Mycosphaerellales</taxon>
        <taxon>Teratosphaeriaceae</taxon>
        <taxon>Neohortaea</taxon>
    </lineage>
</organism>
<dbReference type="SUPFAM" id="SSF51316">
    <property type="entry name" value="Mss4-like"/>
    <property type="match status" value="1"/>
</dbReference>
<evidence type="ECO:0000256" key="1">
    <source>
        <dbReference type="ARBA" id="ARBA00005495"/>
    </source>
</evidence>
<evidence type="ECO:0000313" key="6">
    <source>
        <dbReference type="EMBL" id="KAF2481913.1"/>
    </source>
</evidence>
<keyword evidence="2" id="KW-0479">Metal-binding</keyword>
<keyword evidence="3" id="KW-0862">Zinc</keyword>
<keyword evidence="4" id="KW-0456">Lyase</keyword>
<evidence type="ECO:0000313" key="7">
    <source>
        <dbReference type="Proteomes" id="UP000799767"/>
    </source>
</evidence>
<evidence type="ECO:0000259" key="5">
    <source>
        <dbReference type="PROSITE" id="PS51891"/>
    </source>
</evidence>
<evidence type="ECO:0000256" key="3">
    <source>
        <dbReference type="ARBA" id="ARBA00022833"/>
    </source>
</evidence>
<dbReference type="Pfam" id="PF04828">
    <property type="entry name" value="GFA"/>
    <property type="match status" value="1"/>
</dbReference>
<dbReference type="PANTHER" id="PTHR33337:SF39">
    <property type="entry name" value="DUF636 DOMAIN PROTEIN (AFU_ORTHOLOGUE AFUA_6G11530)"/>
    <property type="match status" value="1"/>
</dbReference>
<dbReference type="InterPro" id="IPR011057">
    <property type="entry name" value="Mss4-like_sf"/>
</dbReference>